<evidence type="ECO:0000313" key="2">
    <source>
        <dbReference type="Proteomes" id="UP000224291"/>
    </source>
</evidence>
<keyword evidence="2" id="KW-1185">Reference proteome</keyword>
<proteinExistence type="predicted"/>
<sequence length="118" mass="13633">MKVLLNDLVYDVVDVNITTDEHFDPNCDVCTQYLEYFDESLNRLGEFRFTTVKEPFLQRDEGGKLYVTVKNGDLEGVVEWFIDQMGEVGKFAHVYSVELKTADGIVHRVLTDYEENEA</sequence>
<dbReference type="GeneID" id="65066852"/>
<name>A0A0H4ITV5_9CAUD</name>
<dbReference type="EMBL" id="KR560069">
    <property type="protein sequence ID" value="AKO61754.1"/>
    <property type="molecule type" value="Genomic_DNA"/>
</dbReference>
<dbReference type="KEGG" id="vg:65066852"/>
<dbReference type="RefSeq" id="YP_010077947.1">
    <property type="nucleotide sequence ID" value="NC_054952.1"/>
</dbReference>
<protein>
    <submittedName>
        <fullName evidence="1">Uncharacterized protein</fullName>
    </submittedName>
</protein>
<evidence type="ECO:0000313" key="1">
    <source>
        <dbReference type="EMBL" id="AKO61754.1"/>
    </source>
</evidence>
<accession>A0A0H4ITV5</accession>
<organism evidence="1 2">
    <name type="scientific">Stenotrophomonas phage IME-SM1</name>
    <dbReference type="NCBI Taxonomy" id="1654717"/>
    <lineage>
        <taxon>Viruses</taxon>
        <taxon>Duplodnaviria</taxon>
        <taxon>Heunggongvirae</taxon>
        <taxon>Uroviricota</taxon>
        <taxon>Caudoviricetes</taxon>
        <taxon>Menderavirus</taxon>
        <taxon>Menderavirus IMESM1</taxon>
    </lineage>
</organism>
<reference evidence="1 2" key="1">
    <citation type="submission" date="2015-05" db="EMBL/GenBank/DDBJ databases">
        <authorList>
            <person name="Liu X."/>
            <person name="Tong Y."/>
            <person name="Huang Y."/>
            <person name="Fan H."/>
            <person name="An X."/>
            <person name="Mi Z."/>
            <person name="Zhang Z."/>
        </authorList>
    </citation>
    <scope>NUCLEOTIDE SEQUENCE [LARGE SCALE GENOMIC DNA]</scope>
</reference>
<dbReference type="Proteomes" id="UP000224291">
    <property type="component" value="Segment"/>
</dbReference>